<protein>
    <recommendedName>
        <fullName evidence="1">YchJ-like middle NTF2-like domain-containing protein</fullName>
    </recommendedName>
</protein>
<feature type="domain" description="YchJ-like middle NTF2-like" evidence="1">
    <location>
        <begin position="8"/>
        <end position="69"/>
    </location>
</feature>
<dbReference type="InterPro" id="IPR032710">
    <property type="entry name" value="NTF2-like_dom_sf"/>
</dbReference>
<proteinExistence type="predicted"/>
<comment type="caution">
    <text evidence="2">The sequence shown here is derived from an EMBL/GenBank/DDBJ whole genome shotgun (WGS) entry which is preliminary data.</text>
</comment>
<feature type="non-terminal residue" evidence="2">
    <location>
        <position position="93"/>
    </location>
</feature>
<dbReference type="Pfam" id="PF17775">
    <property type="entry name" value="YchJ_M-like"/>
    <property type="match status" value="1"/>
</dbReference>
<gene>
    <name evidence="2" type="ORF">S03H2_26654</name>
</gene>
<dbReference type="SUPFAM" id="SSF54427">
    <property type="entry name" value="NTF2-like"/>
    <property type="match status" value="1"/>
</dbReference>
<name>X1H7M6_9ZZZZ</name>
<sequence length="93" mass="10522">GLNSPLVRELSRARERQRFLGLRILHTEDAGDRGEVMFYARIFEKGVDRSFVELSQFVREGAAWRYASGTLVAKGDLPADLETLTPEDLRRAA</sequence>
<dbReference type="InterPro" id="IPR048469">
    <property type="entry name" value="YchJ-like_M"/>
</dbReference>
<dbReference type="AlphaFoldDB" id="X1H7M6"/>
<feature type="non-terminal residue" evidence="2">
    <location>
        <position position="1"/>
    </location>
</feature>
<reference evidence="2" key="1">
    <citation type="journal article" date="2014" name="Front. Microbiol.">
        <title>High frequency of phylogenetically diverse reductive dehalogenase-homologous genes in deep subseafloor sedimentary metagenomes.</title>
        <authorList>
            <person name="Kawai M."/>
            <person name="Futagami T."/>
            <person name="Toyoda A."/>
            <person name="Takaki Y."/>
            <person name="Nishi S."/>
            <person name="Hori S."/>
            <person name="Arai W."/>
            <person name="Tsubouchi T."/>
            <person name="Morono Y."/>
            <person name="Uchiyama I."/>
            <person name="Ito T."/>
            <person name="Fujiyama A."/>
            <person name="Inagaki F."/>
            <person name="Takami H."/>
        </authorList>
    </citation>
    <scope>NUCLEOTIDE SEQUENCE</scope>
    <source>
        <strain evidence="2">Expedition CK06-06</strain>
    </source>
</reference>
<dbReference type="EMBL" id="BARU01015557">
    <property type="protein sequence ID" value="GAH53050.1"/>
    <property type="molecule type" value="Genomic_DNA"/>
</dbReference>
<evidence type="ECO:0000313" key="2">
    <source>
        <dbReference type="EMBL" id="GAH53050.1"/>
    </source>
</evidence>
<organism evidence="2">
    <name type="scientific">marine sediment metagenome</name>
    <dbReference type="NCBI Taxonomy" id="412755"/>
    <lineage>
        <taxon>unclassified sequences</taxon>
        <taxon>metagenomes</taxon>
        <taxon>ecological metagenomes</taxon>
    </lineage>
</organism>
<dbReference type="Gene3D" id="3.10.450.50">
    <property type="match status" value="1"/>
</dbReference>
<evidence type="ECO:0000259" key="1">
    <source>
        <dbReference type="Pfam" id="PF17775"/>
    </source>
</evidence>
<accession>X1H7M6</accession>